<gene>
    <name evidence="10" type="ORF">GAO09_03400</name>
</gene>
<accession>A0A6A8A771</accession>
<evidence type="ECO:0000256" key="5">
    <source>
        <dbReference type="ARBA" id="ARBA00022741"/>
    </source>
</evidence>
<evidence type="ECO:0000259" key="9">
    <source>
        <dbReference type="PROSITE" id="PS50109"/>
    </source>
</evidence>
<keyword evidence="4" id="KW-0808">Transferase</keyword>
<keyword evidence="11" id="KW-1185">Reference proteome</keyword>
<sequence length="516" mass="57555">MSDESMPASPRLLRAMPTLPLWLTGIFLVAIITVTGLILLENYKSSLAAGEARARSSAHVVAAHVEWMMEASNQALRRVDSALGDKPIDSPENTLANIAEAVGDLPSGFEYSVFDASGLQRFSSIPNAAPLNHGDRGYFQRLRDGEPIAISRLFEDERTSKPAFMIARRITRNAEFRGVATIAIPNETMDRFWASMGLGPHSTVSAVRDDGWLVARRPVSEKSVDLSTTEWYPMTRTADSGVYHSPVSPIDGRSRIVGFWKVTGWPLISLAAIDRQEVLDQFWSNVWSDALFAIPLMVVLVLASLWITRLLYRYAARNEELEQALERNRFLLREIHHRVKNNLQAVLALVRLQPLPQEARNDMTRRVGAMIAVHEQIYQRDQYERVDVAAYAEKLIRDVASAYDTPVTLDLDLQAVTVDREQALPIGMIVNEVVSNAFKYAFAGRPSGRLTVSLKEQGDEFALSIRDDGPGLVDEVERRVGMGSKLIGSFVKQLRGRHTLRNDNGAVFEMTAPQSL</sequence>
<dbReference type="GO" id="GO:0005524">
    <property type="term" value="F:ATP binding"/>
    <property type="evidence" value="ECO:0007669"/>
    <property type="project" value="UniProtKB-KW"/>
</dbReference>
<comment type="catalytic activity">
    <reaction evidence="1">
        <text>ATP + protein L-histidine = ADP + protein N-phospho-L-histidine.</text>
        <dbReference type="EC" id="2.7.13.3"/>
    </reaction>
</comment>
<proteinExistence type="predicted"/>
<dbReference type="InterPro" id="IPR011495">
    <property type="entry name" value="Sig_transdc_His_kin_sub2_dim/P"/>
</dbReference>
<dbReference type="SUPFAM" id="SSF55874">
    <property type="entry name" value="ATPase domain of HSP90 chaperone/DNA topoisomerase II/histidine kinase"/>
    <property type="match status" value="1"/>
</dbReference>
<keyword evidence="6" id="KW-0418">Kinase</keyword>
<dbReference type="CDD" id="cd12915">
    <property type="entry name" value="PDC2_DGC_like"/>
    <property type="match status" value="1"/>
</dbReference>
<keyword evidence="3" id="KW-0597">Phosphoprotein</keyword>
<dbReference type="Pfam" id="PF02518">
    <property type="entry name" value="HATPase_c"/>
    <property type="match status" value="1"/>
</dbReference>
<evidence type="ECO:0000256" key="3">
    <source>
        <dbReference type="ARBA" id="ARBA00022553"/>
    </source>
</evidence>
<dbReference type="InterPro" id="IPR005467">
    <property type="entry name" value="His_kinase_dom"/>
</dbReference>
<dbReference type="AlphaFoldDB" id="A0A6A8A771"/>
<comment type="caution">
    <text evidence="10">The sequence shown here is derived from an EMBL/GenBank/DDBJ whole genome shotgun (WGS) entry which is preliminary data.</text>
</comment>
<feature type="domain" description="Histidine kinase" evidence="9">
    <location>
        <begin position="334"/>
        <end position="516"/>
    </location>
</feature>
<evidence type="ECO:0000256" key="8">
    <source>
        <dbReference type="SAM" id="Phobius"/>
    </source>
</evidence>
<evidence type="ECO:0000256" key="4">
    <source>
        <dbReference type="ARBA" id="ARBA00022679"/>
    </source>
</evidence>
<name>A0A6A8A771_9HYPH</name>
<keyword evidence="8" id="KW-1133">Transmembrane helix</keyword>
<keyword evidence="8" id="KW-0472">Membrane</keyword>
<dbReference type="Pfam" id="PF22588">
    <property type="entry name" value="dCache_1_like"/>
    <property type="match status" value="1"/>
</dbReference>
<dbReference type="PANTHER" id="PTHR41523:SF8">
    <property type="entry name" value="ETHYLENE RESPONSE SENSOR PROTEIN"/>
    <property type="match status" value="1"/>
</dbReference>
<keyword evidence="5" id="KW-0547">Nucleotide-binding</keyword>
<dbReference type="EC" id="2.7.13.3" evidence="2"/>
<dbReference type="SMART" id="SM00387">
    <property type="entry name" value="HATPase_c"/>
    <property type="match status" value="1"/>
</dbReference>
<evidence type="ECO:0000313" key="11">
    <source>
        <dbReference type="Proteomes" id="UP000435138"/>
    </source>
</evidence>
<dbReference type="PANTHER" id="PTHR41523">
    <property type="entry name" value="TWO-COMPONENT SYSTEM SENSOR PROTEIN"/>
    <property type="match status" value="1"/>
</dbReference>
<evidence type="ECO:0000256" key="1">
    <source>
        <dbReference type="ARBA" id="ARBA00000085"/>
    </source>
</evidence>
<dbReference type="Pfam" id="PF07568">
    <property type="entry name" value="HisKA_2"/>
    <property type="match status" value="1"/>
</dbReference>
<dbReference type="Gene3D" id="3.30.450.20">
    <property type="entry name" value="PAS domain"/>
    <property type="match status" value="3"/>
</dbReference>
<dbReference type="Proteomes" id="UP000435138">
    <property type="component" value="Unassembled WGS sequence"/>
</dbReference>
<evidence type="ECO:0000313" key="10">
    <source>
        <dbReference type="EMBL" id="MQY45116.1"/>
    </source>
</evidence>
<feature type="transmembrane region" description="Helical" evidence="8">
    <location>
        <begin position="20"/>
        <end position="40"/>
    </location>
</feature>
<reference evidence="10 11" key="1">
    <citation type="submission" date="2019-11" db="EMBL/GenBank/DDBJ databases">
        <title>Genome analysis of Rhizobacterium cereale a novel genus and species isolated from maize roots in North Spain.</title>
        <authorList>
            <person name="Menendez E."/>
            <person name="Flores-Felix J.D."/>
            <person name="Ramirez-Bahena M.-H."/>
            <person name="Igual J.M."/>
            <person name="Garcia-Fraile P."/>
            <person name="Peix A."/>
            <person name="Velazquez E."/>
        </authorList>
    </citation>
    <scope>NUCLEOTIDE SEQUENCE [LARGE SCALE GENOMIC DNA]</scope>
    <source>
        <strain evidence="10 11">RZME27</strain>
    </source>
</reference>
<dbReference type="PROSITE" id="PS50109">
    <property type="entry name" value="HIS_KIN"/>
    <property type="match status" value="1"/>
</dbReference>
<dbReference type="CDD" id="cd12914">
    <property type="entry name" value="PDC1_DGC_like"/>
    <property type="match status" value="1"/>
</dbReference>
<dbReference type="RefSeq" id="WP_153352613.1">
    <property type="nucleotide sequence ID" value="NZ_JAYKOO010000002.1"/>
</dbReference>
<protein>
    <recommendedName>
        <fullName evidence="2">histidine kinase</fullName>
        <ecNumber evidence="2">2.7.13.3</ecNumber>
    </recommendedName>
</protein>
<evidence type="ECO:0000256" key="7">
    <source>
        <dbReference type="ARBA" id="ARBA00022840"/>
    </source>
</evidence>
<dbReference type="EMBL" id="WIXI01000022">
    <property type="protein sequence ID" value="MQY45116.1"/>
    <property type="molecule type" value="Genomic_DNA"/>
</dbReference>
<dbReference type="InterPro" id="IPR036890">
    <property type="entry name" value="HATPase_C_sf"/>
</dbReference>
<evidence type="ECO:0000256" key="2">
    <source>
        <dbReference type="ARBA" id="ARBA00012438"/>
    </source>
</evidence>
<organism evidence="10 11">
    <name type="scientific">Endobacterium cereale</name>
    <dbReference type="NCBI Taxonomy" id="2663029"/>
    <lineage>
        <taxon>Bacteria</taxon>
        <taxon>Pseudomonadati</taxon>
        <taxon>Pseudomonadota</taxon>
        <taxon>Alphaproteobacteria</taxon>
        <taxon>Hyphomicrobiales</taxon>
        <taxon>Rhizobiaceae</taxon>
        <taxon>Endobacterium</taxon>
    </lineage>
</organism>
<keyword evidence="7" id="KW-0067">ATP-binding</keyword>
<dbReference type="InterPro" id="IPR003594">
    <property type="entry name" value="HATPase_dom"/>
</dbReference>
<feature type="transmembrane region" description="Helical" evidence="8">
    <location>
        <begin position="293"/>
        <end position="312"/>
    </location>
</feature>
<dbReference type="Gene3D" id="3.30.565.10">
    <property type="entry name" value="Histidine kinase-like ATPase, C-terminal domain"/>
    <property type="match status" value="1"/>
</dbReference>
<dbReference type="GO" id="GO:0004673">
    <property type="term" value="F:protein histidine kinase activity"/>
    <property type="evidence" value="ECO:0007669"/>
    <property type="project" value="UniProtKB-EC"/>
</dbReference>
<dbReference type="InterPro" id="IPR054327">
    <property type="entry name" value="His-kinase-like_sensor"/>
</dbReference>
<keyword evidence="8" id="KW-0812">Transmembrane</keyword>
<evidence type="ECO:0000256" key="6">
    <source>
        <dbReference type="ARBA" id="ARBA00022777"/>
    </source>
</evidence>